<dbReference type="GO" id="GO:0016887">
    <property type="term" value="F:ATP hydrolysis activity"/>
    <property type="evidence" value="ECO:0007669"/>
    <property type="project" value="InterPro"/>
</dbReference>
<dbReference type="SUPFAM" id="SSF52540">
    <property type="entry name" value="P-loop containing nucleoside triphosphate hydrolases"/>
    <property type="match status" value="1"/>
</dbReference>
<accession>A0A1W9KSY4</accession>
<evidence type="ECO:0000256" key="3">
    <source>
        <dbReference type="ARBA" id="ARBA00022505"/>
    </source>
</evidence>
<reference evidence="12 13" key="1">
    <citation type="submission" date="2017-01" db="EMBL/GenBank/DDBJ databases">
        <title>Novel large sulfur bacteria in the metagenomes of groundwater-fed chemosynthetic microbial mats in the Lake Huron basin.</title>
        <authorList>
            <person name="Sharrar A.M."/>
            <person name="Flood B.E."/>
            <person name="Bailey J.V."/>
            <person name="Jones D.S."/>
            <person name="Biddanda B."/>
            <person name="Ruberg S.A."/>
            <person name="Marcus D.N."/>
            <person name="Dick G.J."/>
        </authorList>
    </citation>
    <scope>NUCLEOTIDE SEQUENCE [LARGE SCALE GENOMIC DNA]</scope>
    <source>
        <strain evidence="12">A7</strain>
    </source>
</reference>
<sequence length="356" mass="38722">MSISARFVQTYPGFVLDVDLDLPSRGVTALFGPSGCGKTTLLRCMAGLNVAQQGQLVINGDVWQDEARFVPVHQRPLGYVFQEANLFAHLSVRRNLSFGQSRVPVAAQRVGWAHAIELLGIGHLLERMPDRLSGGERQRVAIARALLTSPRLLLMDEPLAALDLARKQEILPYLERLHRELDIPVIYVSHAPDEVARLADHMVVLEAGRAVAAGPLTDILARIDLPIRLGEDAGVVLDAVVAERDSTWHLARVDFPGGSLWVRDGGHALGQSVRVRILARDVSIALHKVTDTSILNCLRATVAQMAPDDHPALTLLRLDVGASPLMARLTHRSAVELGLAPGQIIWVQIKAVALIG</sequence>
<dbReference type="PANTHER" id="PTHR43514">
    <property type="entry name" value="ABC TRANSPORTER I FAMILY MEMBER 10"/>
    <property type="match status" value="1"/>
</dbReference>
<evidence type="ECO:0000256" key="5">
    <source>
        <dbReference type="ARBA" id="ARBA00022741"/>
    </source>
</evidence>
<evidence type="ECO:0000256" key="4">
    <source>
        <dbReference type="ARBA" id="ARBA00022519"/>
    </source>
</evidence>
<keyword evidence="5" id="KW-0547">Nucleotide-binding</keyword>
<dbReference type="GO" id="GO:0015098">
    <property type="term" value="F:molybdate ion transmembrane transporter activity"/>
    <property type="evidence" value="ECO:0007669"/>
    <property type="project" value="InterPro"/>
</dbReference>
<dbReference type="Gene3D" id="3.40.50.300">
    <property type="entry name" value="P-loop containing nucleotide triphosphate hydrolases"/>
    <property type="match status" value="1"/>
</dbReference>
<dbReference type="Pfam" id="PF03459">
    <property type="entry name" value="TOBE"/>
    <property type="match status" value="1"/>
</dbReference>
<dbReference type="SMART" id="SM00382">
    <property type="entry name" value="AAA"/>
    <property type="match status" value="1"/>
</dbReference>
<dbReference type="InterPro" id="IPR050334">
    <property type="entry name" value="Molybdenum_import_ModC"/>
</dbReference>
<dbReference type="PROSITE" id="PS50893">
    <property type="entry name" value="ABC_TRANSPORTER_2"/>
    <property type="match status" value="1"/>
</dbReference>
<evidence type="ECO:0000313" key="13">
    <source>
        <dbReference type="Proteomes" id="UP000192505"/>
    </source>
</evidence>
<dbReference type="InterPro" id="IPR011868">
    <property type="entry name" value="ModC_ABC_ATP-bd"/>
</dbReference>
<protein>
    <submittedName>
        <fullName evidence="12">Molybdenum ABC transporter ATP-binding protein</fullName>
    </submittedName>
</protein>
<dbReference type="InterPro" id="IPR003593">
    <property type="entry name" value="AAA+_ATPase"/>
</dbReference>
<keyword evidence="4" id="KW-0997">Cell inner membrane</keyword>
<evidence type="ECO:0000259" key="10">
    <source>
        <dbReference type="PROSITE" id="PS50893"/>
    </source>
</evidence>
<dbReference type="PROSITE" id="PS00211">
    <property type="entry name" value="ABC_TRANSPORTER_1"/>
    <property type="match status" value="1"/>
</dbReference>
<dbReference type="InterPro" id="IPR003439">
    <property type="entry name" value="ABC_transporter-like_ATP-bd"/>
</dbReference>
<dbReference type="GO" id="GO:0005524">
    <property type="term" value="F:ATP binding"/>
    <property type="evidence" value="ECO:0007669"/>
    <property type="project" value="UniProtKB-KW"/>
</dbReference>
<dbReference type="AlphaFoldDB" id="A0A1W9KSY4"/>
<keyword evidence="6 12" id="KW-0067">ATP-binding</keyword>
<keyword evidence="3 9" id="KW-0500">Molybdenum</keyword>
<dbReference type="InterPro" id="IPR005116">
    <property type="entry name" value="Transp-assoc_OB_typ1"/>
</dbReference>
<evidence type="ECO:0000256" key="8">
    <source>
        <dbReference type="ARBA" id="ARBA00023136"/>
    </source>
</evidence>
<evidence type="ECO:0000259" key="11">
    <source>
        <dbReference type="PROSITE" id="PS51866"/>
    </source>
</evidence>
<gene>
    <name evidence="12" type="ORF">BWK72_13220</name>
</gene>
<name>A0A1W9KSY4_9BURK</name>
<dbReference type="InterPro" id="IPR017871">
    <property type="entry name" value="ABC_transporter-like_CS"/>
</dbReference>
<proteinExistence type="predicted"/>
<evidence type="ECO:0000256" key="7">
    <source>
        <dbReference type="ARBA" id="ARBA00022967"/>
    </source>
</evidence>
<evidence type="ECO:0000256" key="6">
    <source>
        <dbReference type="ARBA" id="ARBA00022840"/>
    </source>
</evidence>
<dbReference type="InterPro" id="IPR008995">
    <property type="entry name" value="Mo/tungstate-bd_C_term_dom"/>
</dbReference>
<keyword evidence="8" id="KW-0472">Membrane</keyword>
<comment type="caution">
    <text evidence="12">The sequence shown here is derived from an EMBL/GenBank/DDBJ whole genome shotgun (WGS) entry which is preliminary data.</text>
</comment>
<dbReference type="GO" id="GO:0140359">
    <property type="term" value="F:ABC-type transporter activity"/>
    <property type="evidence" value="ECO:0007669"/>
    <property type="project" value="InterPro"/>
</dbReference>
<feature type="domain" description="ABC transporter" evidence="10">
    <location>
        <begin position="5"/>
        <end position="232"/>
    </location>
</feature>
<evidence type="ECO:0000313" key="12">
    <source>
        <dbReference type="EMBL" id="OQW87490.1"/>
    </source>
</evidence>
<evidence type="ECO:0000256" key="1">
    <source>
        <dbReference type="ARBA" id="ARBA00022448"/>
    </source>
</evidence>
<dbReference type="InterPro" id="IPR004606">
    <property type="entry name" value="Mop_domain"/>
</dbReference>
<dbReference type="Proteomes" id="UP000192505">
    <property type="component" value="Unassembled WGS sequence"/>
</dbReference>
<dbReference type="Gene3D" id="2.40.50.100">
    <property type="match status" value="1"/>
</dbReference>
<dbReference type="NCBIfam" id="TIGR02142">
    <property type="entry name" value="modC_ABC"/>
    <property type="match status" value="1"/>
</dbReference>
<dbReference type="Pfam" id="PF00005">
    <property type="entry name" value="ABC_tran"/>
    <property type="match status" value="1"/>
</dbReference>
<evidence type="ECO:0000256" key="2">
    <source>
        <dbReference type="ARBA" id="ARBA00022475"/>
    </source>
</evidence>
<evidence type="ECO:0000256" key="9">
    <source>
        <dbReference type="PROSITE-ProRule" id="PRU01213"/>
    </source>
</evidence>
<keyword evidence="1" id="KW-0813">Transport</keyword>
<dbReference type="GO" id="GO:0016020">
    <property type="term" value="C:membrane"/>
    <property type="evidence" value="ECO:0007669"/>
    <property type="project" value="InterPro"/>
</dbReference>
<dbReference type="SUPFAM" id="SSF50331">
    <property type="entry name" value="MOP-like"/>
    <property type="match status" value="1"/>
</dbReference>
<organism evidence="12 13">
    <name type="scientific">Rhodoferax ferrireducens</name>
    <dbReference type="NCBI Taxonomy" id="192843"/>
    <lineage>
        <taxon>Bacteria</taxon>
        <taxon>Pseudomonadati</taxon>
        <taxon>Pseudomonadota</taxon>
        <taxon>Betaproteobacteria</taxon>
        <taxon>Burkholderiales</taxon>
        <taxon>Comamonadaceae</taxon>
        <taxon>Rhodoferax</taxon>
    </lineage>
</organism>
<dbReference type="EMBL" id="MTEI01000008">
    <property type="protein sequence ID" value="OQW87490.1"/>
    <property type="molecule type" value="Genomic_DNA"/>
</dbReference>
<keyword evidence="2" id="KW-1003">Cell membrane</keyword>
<dbReference type="InterPro" id="IPR027417">
    <property type="entry name" value="P-loop_NTPase"/>
</dbReference>
<dbReference type="PROSITE" id="PS51866">
    <property type="entry name" value="MOP"/>
    <property type="match status" value="1"/>
</dbReference>
<dbReference type="PANTHER" id="PTHR43514:SF10">
    <property type="entry name" value="MOLYBDENUM IMPORT ATP-BINDING PROTEIN MODC 2"/>
    <property type="match status" value="1"/>
</dbReference>
<keyword evidence="7" id="KW-1278">Translocase</keyword>
<feature type="domain" description="Mop" evidence="11">
    <location>
        <begin position="291"/>
        <end position="356"/>
    </location>
</feature>